<keyword evidence="1" id="KW-0732">Signal</keyword>
<proteinExistence type="predicted"/>
<sequence length="147" mass="17011">MKTIVTLFLVLTGSLAIAQQAMSIDEAREKEIYPAINDEYKSTRNTNVNEAVNKKYGVYTSFLSGFTTFLSHNDFYWAENTRCSTCIYVGTDGTIKYFLYDFKNLSPEKEERFKMFLNDYIKEYKLGTTADEKFSHCRSVIFAKSTK</sequence>
<accession>A0ABX8V8I4</accession>
<evidence type="ECO:0000256" key="1">
    <source>
        <dbReference type="SAM" id="SignalP"/>
    </source>
</evidence>
<gene>
    <name evidence="2" type="ORF">K1I41_08155</name>
</gene>
<feature type="chain" id="PRO_5045659622" evidence="1">
    <location>
        <begin position="19"/>
        <end position="147"/>
    </location>
</feature>
<dbReference type="EMBL" id="CP080429">
    <property type="protein sequence ID" value="QYJ67528.1"/>
    <property type="molecule type" value="Genomic_DNA"/>
</dbReference>
<keyword evidence="3" id="KW-1185">Reference proteome</keyword>
<organism evidence="2 3">
    <name type="scientific">Flavobacterium litorale</name>
    <dbReference type="NCBI Taxonomy" id="2856519"/>
    <lineage>
        <taxon>Bacteria</taxon>
        <taxon>Pseudomonadati</taxon>
        <taxon>Bacteroidota</taxon>
        <taxon>Flavobacteriia</taxon>
        <taxon>Flavobacteriales</taxon>
        <taxon>Flavobacteriaceae</taxon>
        <taxon>Flavobacterium</taxon>
    </lineage>
</organism>
<feature type="signal peptide" evidence="1">
    <location>
        <begin position="1"/>
        <end position="18"/>
    </location>
</feature>
<name>A0ABX8V8I4_9FLAO</name>
<reference evidence="2 3" key="1">
    <citation type="submission" date="2021-07" db="EMBL/GenBank/DDBJ databases">
        <title>Flavobacterium WSW3-B6 sp.nov, isolated from seaweed.</title>
        <authorList>
            <person name="Muhammad N."/>
            <person name="Ho H."/>
            <person name="Lee Y.-J."/>
            <person name="Nguyen T."/>
            <person name="Ho J."/>
            <person name="Kim S.-G."/>
        </authorList>
    </citation>
    <scope>NUCLEOTIDE SEQUENCE [LARGE SCALE GENOMIC DNA]</scope>
    <source>
        <strain evidence="2 3">WSW3-B6</strain>
    </source>
</reference>
<dbReference type="Proteomes" id="UP000825381">
    <property type="component" value="Chromosome"/>
</dbReference>
<evidence type="ECO:0000313" key="2">
    <source>
        <dbReference type="EMBL" id="QYJ67528.1"/>
    </source>
</evidence>
<protein>
    <submittedName>
        <fullName evidence="2">Uncharacterized protein</fullName>
    </submittedName>
</protein>
<evidence type="ECO:0000313" key="3">
    <source>
        <dbReference type="Proteomes" id="UP000825381"/>
    </source>
</evidence>
<dbReference type="RefSeq" id="WP_220639873.1">
    <property type="nucleotide sequence ID" value="NZ_CP080429.1"/>
</dbReference>